<keyword evidence="9" id="KW-0479">Metal-binding</keyword>
<dbReference type="EMBL" id="CABPSB010000006">
    <property type="protein sequence ID" value="VVE00956.1"/>
    <property type="molecule type" value="Genomic_DNA"/>
</dbReference>
<accession>A0A5E4ULZ9</accession>
<organism evidence="12 13">
    <name type="scientific">Pandoraea anhela</name>
    <dbReference type="NCBI Taxonomy" id="2508295"/>
    <lineage>
        <taxon>Bacteria</taxon>
        <taxon>Pseudomonadati</taxon>
        <taxon>Pseudomonadota</taxon>
        <taxon>Betaproteobacteria</taxon>
        <taxon>Burkholderiales</taxon>
        <taxon>Burkholderiaceae</taxon>
        <taxon>Pandoraea</taxon>
    </lineage>
</organism>
<feature type="domain" description="Nudix hydrolase" evidence="11">
    <location>
        <begin position="45"/>
        <end position="183"/>
    </location>
</feature>
<feature type="short sequence motif" description="Nudix box" evidence="10">
    <location>
        <begin position="87"/>
        <end position="108"/>
    </location>
</feature>
<reference evidence="12 13" key="1">
    <citation type="submission" date="2019-08" db="EMBL/GenBank/DDBJ databases">
        <authorList>
            <person name="Peeters C."/>
        </authorList>
    </citation>
    <scope>NUCLEOTIDE SEQUENCE [LARGE SCALE GENOMIC DNA]</scope>
    <source>
        <strain evidence="12 13">LMG 31108</strain>
    </source>
</reference>
<dbReference type="GO" id="GO:0006753">
    <property type="term" value="P:nucleoside phosphate metabolic process"/>
    <property type="evidence" value="ECO:0007669"/>
    <property type="project" value="TreeGrafter"/>
</dbReference>
<evidence type="ECO:0000313" key="12">
    <source>
        <dbReference type="EMBL" id="VVE00956.1"/>
    </source>
</evidence>
<protein>
    <recommendedName>
        <fullName evidence="5">GDP-mannose pyrophosphatase</fullName>
    </recommendedName>
    <alternativeName>
        <fullName evidence="7">GDP-mannose hydrolase</fullName>
    </alternativeName>
    <alternativeName>
        <fullName evidence="8">GDPMK</fullName>
    </alternativeName>
</protein>
<dbReference type="OrthoDB" id="5292471at2"/>
<evidence type="ECO:0000256" key="9">
    <source>
        <dbReference type="PIRSR" id="PIRSR604385-2"/>
    </source>
</evidence>
<comment type="cofactor">
    <cofactor evidence="2 9">
        <name>Mg(2+)</name>
        <dbReference type="ChEBI" id="CHEBI:18420"/>
    </cofactor>
</comment>
<evidence type="ECO:0000256" key="5">
    <source>
        <dbReference type="ARBA" id="ARBA00016377"/>
    </source>
</evidence>
<comment type="similarity">
    <text evidence="3">Belongs to the Nudix hydrolase family. NudK subfamily.</text>
</comment>
<keyword evidence="13" id="KW-1185">Reference proteome</keyword>
<evidence type="ECO:0000256" key="1">
    <source>
        <dbReference type="ARBA" id="ARBA00000847"/>
    </source>
</evidence>
<gene>
    <name evidence="12" type="primary">nudK</name>
    <name evidence="12" type="ORF">PAN31108_02128</name>
</gene>
<dbReference type="PANTHER" id="PTHR11839:SF18">
    <property type="entry name" value="NUDIX HYDROLASE DOMAIN-CONTAINING PROTEIN"/>
    <property type="match status" value="1"/>
</dbReference>
<feature type="binding site" evidence="9">
    <location>
        <position position="105"/>
    </location>
    <ligand>
        <name>Mg(2+)</name>
        <dbReference type="ChEBI" id="CHEBI:18420"/>
        <label>1</label>
    </ligand>
</feature>
<evidence type="ECO:0000313" key="13">
    <source>
        <dbReference type="Proteomes" id="UP000406256"/>
    </source>
</evidence>
<dbReference type="NCBIfam" id="TIGR00052">
    <property type="entry name" value="nudix-type nucleoside diphosphatase, YffH/AdpP family"/>
    <property type="match status" value="1"/>
</dbReference>
<dbReference type="SUPFAM" id="SSF55811">
    <property type="entry name" value="Nudix"/>
    <property type="match status" value="1"/>
</dbReference>
<dbReference type="RefSeq" id="WP_150668835.1">
    <property type="nucleotide sequence ID" value="NZ_CABPSB010000006.1"/>
</dbReference>
<dbReference type="Proteomes" id="UP000406256">
    <property type="component" value="Unassembled WGS sequence"/>
</dbReference>
<proteinExistence type="inferred from homology"/>
<dbReference type="PANTHER" id="PTHR11839">
    <property type="entry name" value="UDP/ADP-SUGAR PYROPHOSPHATASE"/>
    <property type="match status" value="1"/>
</dbReference>
<evidence type="ECO:0000256" key="2">
    <source>
        <dbReference type="ARBA" id="ARBA00001946"/>
    </source>
</evidence>
<feature type="binding site" evidence="9">
    <location>
        <position position="154"/>
    </location>
    <ligand>
        <name>Mg(2+)</name>
        <dbReference type="ChEBI" id="CHEBI:18420"/>
        <label>1</label>
    </ligand>
</feature>
<keyword evidence="9" id="KW-0460">Magnesium</keyword>
<dbReference type="PROSITE" id="PS51462">
    <property type="entry name" value="NUDIX"/>
    <property type="match status" value="1"/>
</dbReference>
<dbReference type="InterPro" id="IPR015797">
    <property type="entry name" value="NUDIX_hydrolase-like_dom_sf"/>
</dbReference>
<keyword evidence="6 12" id="KW-0378">Hydrolase</keyword>
<evidence type="ECO:0000256" key="3">
    <source>
        <dbReference type="ARBA" id="ARBA00007275"/>
    </source>
</evidence>
<feature type="binding site" evidence="9">
    <location>
        <position position="101"/>
    </location>
    <ligand>
        <name>Mg(2+)</name>
        <dbReference type="ChEBI" id="CHEBI:18420"/>
        <label>1</label>
    </ligand>
</feature>
<evidence type="ECO:0000256" key="10">
    <source>
        <dbReference type="PIRSR" id="PIRSR604385-3"/>
    </source>
</evidence>
<dbReference type="Gene3D" id="3.90.79.10">
    <property type="entry name" value="Nucleoside Triphosphate Pyrophosphohydrolase"/>
    <property type="match status" value="1"/>
</dbReference>
<evidence type="ECO:0000256" key="4">
    <source>
        <dbReference type="ARBA" id="ARBA00011738"/>
    </source>
</evidence>
<dbReference type="AlphaFoldDB" id="A0A5E4ULZ9"/>
<dbReference type="GO" id="GO:0016818">
    <property type="term" value="F:hydrolase activity, acting on acid anhydrides, in phosphorus-containing anhydrides"/>
    <property type="evidence" value="ECO:0007669"/>
    <property type="project" value="InterPro"/>
</dbReference>
<name>A0A5E4ULZ9_9BURK</name>
<dbReference type="GO" id="GO:0019693">
    <property type="term" value="P:ribose phosphate metabolic process"/>
    <property type="evidence" value="ECO:0007669"/>
    <property type="project" value="TreeGrafter"/>
</dbReference>
<sequence>MSRRERIRILSVDTLSAQQRRLERQTFEYAREDGATQVLDREIYHVGDGAAVLLYDLARRTVILVDQFRLPAYLRGESGWMLEVPAGFVDGISPEVRAREEAAEEAGYRVGEVRQAFKALMIPGCIPHLVYGFVAPYTPDDRIGNGGGLIQEGEDITVVELDIDRALDMVASGEITDAKTIMLLQHVALHVFR</sequence>
<evidence type="ECO:0000259" key="11">
    <source>
        <dbReference type="PROSITE" id="PS51462"/>
    </source>
</evidence>
<evidence type="ECO:0000256" key="7">
    <source>
        <dbReference type="ARBA" id="ARBA00032162"/>
    </source>
</evidence>
<dbReference type="InterPro" id="IPR004385">
    <property type="entry name" value="NDP_pyrophosphatase"/>
</dbReference>
<dbReference type="InterPro" id="IPR000086">
    <property type="entry name" value="NUDIX_hydrolase_dom"/>
</dbReference>
<feature type="binding site" evidence="9">
    <location>
        <position position="86"/>
    </location>
    <ligand>
        <name>Mg(2+)</name>
        <dbReference type="ChEBI" id="CHEBI:18420"/>
        <label>1</label>
    </ligand>
</feature>
<evidence type="ECO:0000256" key="6">
    <source>
        <dbReference type="ARBA" id="ARBA00022801"/>
    </source>
</evidence>
<comment type="subunit">
    <text evidence="4">Homodimer.</text>
</comment>
<comment type="catalytic activity">
    <reaction evidence="1">
        <text>GDP-alpha-D-mannose + H2O = alpha-D-mannose 1-phosphate + GMP + 2 H(+)</text>
        <dbReference type="Rhea" id="RHEA:27978"/>
        <dbReference type="ChEBI" id="CHEBI:15377"/>
        <dbReference type="ChEBI" id="CHEBI:15378"/>
        <dbReference type="ChEBI" id="CHEBI:57527"/>
        <dbReference type="ChEBI" id="CHEBI:58115"/>
        <dbReference type="ChEBI" id="CHEBI:58409"/>
    </reaction>
</comment>
<dbReference type="GO" id="GO:0005829">
    <property type="term" value="C:cytosol"/>
    <property type="evidence" value="ECO:0007669"/>
    <property type="project" value="TreeGrafter"/>
</dbReference>
<dbReference type="CDD" id="cd24157">
    <property type="entry name" value="NUDIX_GDPMK"/>
    <property type="match status" value="1"/>
</dbReference>
<dbReference type="GO" id="GO:0046872">
    <property type="term" value="F:metal ion binding"/>
    <property type="evidence" value="ECO:0007669"/>
    <property type="project" value="UniProtKB-KW"/>
</dbReference>
<evidence type="ECO:0000256" key="8">
    <source>
        <dbReference type="ARBA" id="ARBA00032272"/>
    </source>
</evidence>